<keyword evidence="3" id="KW-0963">Cytoplasm</keyword>
<evidence type="ECO:0000256" key="3">
    <source>
        <dbReference type="ARBA" id="ARBA00022490"/>
    </source>
</evidence>
<feature type="transmembrane region" description="Helical" evidence="9">
    <location>
        <begin position="199"/>
        <end position="222"/>
    </location>
</feature>
<evidence type="ECO:0000313" key="11">
    <source>
        <dbReference type="Proteomes" id="UP000823872"/>
    </source>
</evidence>
<reference evidence="10 11" key="1">
    <citation type="submission" date="2021-02" db="EMBL/GenBank/DDBJ databases">
        <title>Safari Cat Assemblies.</title>
        <authorList>
            <person name="Bredemeyer K.R."/>
            <person name="Murphy W.J."/>
        </authorList>
    </citation>
    <scope>NUCLEOTIDE SEQUENCE [LARGE SCALE GENOMIC DNA]</scope>
</reference>
<accession>A0ABI7ZHC4</accession>
<evidence type="ECO:0000256" key="5">
    <source>
        <dbReference type="ARBA" id="ARBA00022989"/>
    </source>
</evidence>
<evidence type="ECO:0000256" key="4">
    <source>
        <dbReference type="ARBA" id="ARBA00022692"/>
    </source>
</evidence>
<dbReference type="Ensembl" id="ENSFCTT00005063926.1">
    <property type="protein sequence ID" value="ENSFCTP00005046486.1"/>
    <property type="gene ID" value="ENSFCTG00005022358.1"/>
</dbReference>
<evidence type="ECO:0000313" key="10">
    <source>
        <dbReference type="Ensembl" id="ENSFCTP00005046486.1"/>
    </source>
</evidence>
<reference evidence="10" key="3">
    <citation type="submission" date="2025-09" db="UniProtKB">
        <authorList>
            <consortium name="Ensembl"/>
        </authorList>
    </citation>
    <scope>IDENTIFICATION</scope>
    <source>
        <strain evidence="10">breed Abyssinian</strain>
    </source>
</reference>
<comment type="similarity">
    <text evidence="7">Belongs to the reprimo family.</text>
</comment>
<keyword evidence="4 9" id="KW-0812">Transmembrane</keyword>
<feature type="compositionally biased region" description="Basic and acidic residues" evidence="8">
    <location>
        <begin position="76"/>
        <end position="102"/>
    </location>
</feature>
<dbReference type="PANTHER" id="PTHR28649">
    <property type="entry name" value="PROTEIN REPRIMO-RELATED"/>
    <property type="match status" value="1"/>
</dbReference>
<evidence type="ECO:0000256" key="7">
    <source>
        <dbReference type="ARBA" id="ARBA00023772"/>
    </source>
</evidence>
<evidence type="ECO:0000256" key="9">
    <source>
        <dbReference type="SAM" id="Phobius"/>
    </source>
</evidence>
<evidence type="ECO:0000256" key="8">
    <source>
        <dbReference type="SAM" id="MobiDB-lite"/>
    </source>
</evidence>
<gene>
    <name evidence="10" type="primary">RPRM</name>
</gene>
<feature type="compositionally biased region" description="Low complexity" evidence="8">
    <location>
        <begin position="112"/>
        <end position="124"/>
    </location>
</feature>
<evidence type="ECO:0000256" key="1">
    <source>
        <dbReference type="ARBA" id="ARBA00004167"/>
    </source>
</evidence>
<name>A0ABI7ZHC4_FELCA</name>
<dbReference type="InterPro" id="IPR043383">
    <property type="entry name" value="Reprimo_fam"/>
</dbReference>
<evidence type="ECO:0000256" key="2">
    <source>
        <dbReference type="ARBA" id="ARBA00004496"/>
    </source>
</evidence>
<evidence type="ECO:0008006" key="12">
    <source>
        <dbReference type="Google" id="ProtNLM"/>
    </source>
</evidence>
<keyword evidence="5 9" id="KW-1133">Transmembrane helix</keyword>
<proteinExistence type="inferred from homology"/>
<dbReference type="GeneTree" id="ENSGT00390000010523"/>
<protein>
    <recommendedName>
        <fullName evidence="12">Reprimo, TP53 dependent G2 arrest mediator homolog</fullName>
    </recommendedName>
</protein>
<dbReference type="PANTHER" id="PTHR28649:SF2">
    <property type="entry name" value="PROTEIN REPRIMO"/>
    <property type="match status" value="1"/>
</dbReference>
<sequence length="249" mass="27043">EVRPFASPIAERPRRRAAVRPEGAAVRSEQPRRCCRRRRTSHGPTGPAPPSSNSPQSSERREPAPPRQEQTALRPAELRRASERLLGKSHDPGTLERRERAAPARANLQVSAPLPTIPLATLAPSHPSDPRLPGRSPAPAMNPALDNQTDVAGLLLANSSEALERAVRCCTQASVVTDDGFAEGGPDERSLYIMRVVQIAVMCVLSLTVVFGIFFLGCNLLIKSEGMINFLVKDRRPSKEVEAVVVGPY</sequence>
<keyword evidence="11" id="KW-1185">Reference proteome</keyword>
<comment type="subcellular location">
    <subcellularLocation>
        <location evidence="2">Cytoplasm</location>
    </subcellularLocation>
    <subcellularLocation>
        <location evidence="1">Membrane</location>
        <topology evidence="1">Single-pass membrane protein</topology>
    </subcellularLocation>
</comment>
<organism evidence="10 11">
    <name type="scientific">Felis catus</name>
    <name type="common">Cat</name>
    <name type="synonym">Felis silvestris catus</name>
    <dbReference type="NCBI Taxonomy" id="9685"/>
    <lineage>
        <taxon>Eukaryota</taxon>
        <taxon>Metazoa</taxon>
        <taxon>Chordata</taxon>
        <taxon>Craniata</taxon>
        <taxon>Vertebrata</taxon>
        <taxon>Euteleostomi</taxon>
        <taxon>Mammalia</taxon>
        <taxon>Eutheria</taxon>
        <taxon>Laurasiatheria</taxon>
        <taxon>Carnivora</taxon>
        <taxon>Feliformia</taxon>
        <taxon>Felidae</taxon>
        <taxon>Felinae</taxon>
        <taxon>Felis</taxon>
    </lineage>
</organism>
<feature type="region of interest" description="Disordered" evidence="8">
    <location>
        <begin position="1"/>
        <end position="144"/>
    </location>
</feature>
<keyword evidence="6 9" id="KW-0472">Membrane</keyword>
<dbReference type="Proteomes" id="UP000823872">
    <property type="component" value="Chromosome C1"/>
</dbReference>
<evidence type="ECO:0000256" key="6">
    <source>
        <dbReference type="ARBA" id="ARBA00023136"/>
    </source>
</evidence>
<reference evidence="10" key="2">
    <citation type="submission" date="2025-08" db="UniProtKB">
        <authorList>
            <consortium name="Ensembl"/>
        </authorList>
    </citation>
    <scope>IDENTIFICATION</scope>
    <source>
        <strain evidence="10">breed Abyssinian</strain>
    </source>
</reference>